<comment type="caution">
    <text evidence="1">The sequence shown here is derived from an EMBL/GenBank/DDBJ whole genome shotgun (WGS) entry which is preliminary data.</text>
</comment>
<evidence type="ECO:0000313" key="1">
    <source>
        <dbReference type="EMBL" id="CAI6346153.1"/>
    </source>
</evidence>
<proteinExistence type="predicted"/>
<dbReference type="EMBL" id="CARXXK010000001">
    <property type="protein sequence ID" value="CAI6346153.1"/>
    <property type="molecule type" value="Genomic_DNA"/>
</dbReference>
<dbReference type="Proteomes" id="UP001160148">
    <property type="component" value="Unassembled WGS sequence"/>
</dbReference>
<keyword evidence="2" id="KW-1185">Reference proteome</keyword>
<accession>A0AAV0VTT0</accession>
<evidence type="ECO:0008006" key="3">
    <source>
        <dbReference type="Google" id="ProtNLM"/>
    </source>
</evidence>
<reference evidence="1 2" key="1">
    <citation type="submission" date="2023-01" db="EMBL/GenBank/DDBJ databases">
        <authorList>
            <person name="Whitehead M."/>
        </authorList>
    </citation>
    <scope>NUCLEOTIDE SEQUENCE [LARGE SCALE GENOMIC DNA]</scope>
</reference>
<name>A0AAV0VTT0_9HEMI</name>
<sequence>MDLFEEDDDFEIIQYLNYQRRLYTVHEKINHMLAWDDHDFRVRFRLGKNVVRNLLEYIEDEIASQTTRNNAVTPINKLLLTLRFYATGNFLITAGDFIGVSKTTACLIVRNIA</sequence>
<dbReference type="AlphaFoldDB" id="A0AAV0VTT0"/>
<organism evidence="1 2">
    <name type="scientific">Macrosiphum euphorbiae</name>
    <name type="common">potato aphid</name>
    <dbReference type="NCBI Taxonomy" id="13131"/>
    <lineage>
        <taxon>Eukaryota</taxon>
        <taxon>Metazoa</taxon>
        <taxon>Ecdysozoa</taxon>
        <taxon>Arthropoda</taxon>
        <taxon>Hexapoda</taxon>
        <taxon>Insecta</taxon>
        <taxon>Pterygota</taxon>
        <taxon>Neoptera</taxon>
        <taxon>Paraneoptera</taxon>
        <taxon>Hemiptera</taxon>
        <taxon>Sternorrhyncha</taxon>
        <taxon>Aphidomorpha</taxon>
        <taxon>Aphidoidea</taxon>
        <taxon>Aphididae</taxon>
        <taxon>Macrosiphini</taxon>
        <taxon>Macrosiphum</taxon>
    </lineage>
</organism>
<gene>
    <name evidence="1" type="ORF">MEUPH1_LOCUS3090</name>
</gene>
<protein>
    <recommendedName>
        <fullName evidence="3">Nuclease HARBI1</fullName>
    </recommendedName>
</protein>
<evidence type="ECO:0000313" key="2">
    <source>
        <dbReference type="Proteomes" id="UP001160148"/>
    </source>
</evidence>